<dbReference type="PANTHER" id="PTHR23531">
    <property type="entry name" value="QUINOLENE RESISTANCE PROTEIN NORA"/>
    <property type="match status" value="1"/>
</dbReference>
<feature type="domain" description="Major facilitator superfamily (MFS) profile" evidence="6">
    <location>
        <begin position="29"/>
        <end position="430"/>
    </location>
</feature>
<feature type="transmembrane region" description="Helical" evidence="5">
    <location>
        <begin position="406"/>
        <end position="424"/>
    </location>
</feature>
<feature type="transmembrane region" description="Helical" evidence="5">
    <location>
        <begin position="189"/>
        <end position="210"/>
    </location>
</feature>
<comment type="caution">
    <text evidence="7">The sequence shown here is derived from an EMBL/GenBank/DDBJ whole genome shotgun (WGS) entry which is preliminary data.</text>
</comment>
<feature type="transmembrane region" description="Helical" evidence="5">
    <location>
        <begin position="243"/>
        <end position="262"/>
    </location>
</feature>
<feature type="transmembrane region" description="Helical" evidence="5">
    <location>
        <begin position="163"/>
        <end position="183"/>
    </location>
</feature>
<keyword evidence="4 5" id="KW-0472">Membrane</keyword>
<dbReference type="EMBL" id="UARK01000003">
    <property type="protein sequence ID" value="SPW27881.1"/>
    <property type="molecule type" value="Genomic_DNA"/>
</dbReference>
<keyword evidence="3 5" id="KW-1133">Transmembrane helix</keyword>
<dbReference type="Proteomes" id="UP000249886">
    <property type="component" value="Unassembled WGS sequence"/>
</dbReference>
<feature type="transmembrane region" description="Helical" evidence="5">
    <location>
        <begin position="339"/>
        <end position="358"/>
    </location>
</feature>
<name>A0A8B4H6S8_9CORY</name>
<dbReference type="SUPFAM" id="SSF103473">
    <property type="entry name" value="MFS general substrate transporter"/>
    <property type="match status" value="1"/>
</dbReference>
<dbReference type="Gene3D" id="1.20.1250.20">
    <property type="entry name" value="MFS general substrate transporter like domains"/>
    <property type="match status" value="1"/>
</dbReference>
<feature type="transmembrane region" description="Helical" evidence="5">
    <location>
        <begin position="125"/>
        <end position="151"/>
    </location>
</feature>
<dbReference type="Pfam" id="PF07690">
    <property type="entry name" value="MFS_1"/>
    <property type="match status" value="1"/>
</dbReference>
<feature type="transmembrane region" description="Helical" evidence="5">
    <location>
        <begin position="70"/>
        <end position="90"/>
    </location>
</feature>
<evidence type="ECO:0000313" key="7">
    <source>
        <dbReference type="EMBL" id="SPW27881.1"/>
    </source>
</evidence>
<comment type="subcellular location">
    <subcellularLocation>
        <location evidence="1">Cell membrane</location>
        <topology evidence="1">Multi-pass membrane protein</topology>
    </subcellularLocation>
</comment>
<dbReference type="GO" id="GO:0022857">
    <property type="term" value="F:transmembrane transporter activity"/>
    <property type="evidence" value="ECO:0007669"/>
    <property type="project" value="InterPro"/>
</dbReference>
<evidence type="ECO:0000256" key="3">
    <source>
        <dbReference type="ARBA" id="ARBA00022989"/>
    </source>
</evidence>
<evidence type="ECO:0000256" key="2">
    <source>
        <dbReference type="ARBA" id="ARBA00022692"/>
    </source>
</evidence>
<feature type="transmembrane region" description="Helical" evidence="5">
    <location>
        <begin position="282"/>
        <end position="301"/>
    </location>
</feature>
<accession>A0A8B4H6S8</accession>
<keyword evidence="2 5" id="KW-0812">Transmembrane</keyword>
<feature type="transmembrane region" description="Helical" evidence="5">
    <location>
        <begin position="379"/>
        <end position="400"/>
    </location>
</feature>
<dbReference type="GO" id="GO:0005886">
    <property type="term" value="C:plasma membrane"/>
    <property type="evidence" value="ECO:0007669"/>
    <property type="project" value="UniProtKB-SubCell"/>
</dbReference>
<dbReference type="InterPro" id="IPR011701">
    <property type="entry name" value="MFS"/>
</dbReference>
<sequence>MTVENNTKKTVATTDGLAGTADPVTSTMQLFTEVPGFTALSFATAAAFGAFSLMLPVIPLAVILTTGSDTLAGATTMVFMAVTVATQLVTNRIIRRYGYRRVMLAAAFLLGVPTLWYLVSMDTASLLLVAAVRGMGFGSLCVAQFALVAHIAPPGALGKASGIIGLFTGAAQMVGLPAGLWLSEHVGNSVVFIAGALVALVAAGLAVLIHNPAPEPVISRPEPPLEHGRKQLRMREKLRGGTVWVLAAPAVAMTTVAMGYGALSSFLPATVKDVDPVQGASFAGLLLAVVGGAQMIARYVCGVWADRVGKPGSLMFVGQGLVIASLVGMVGIISGGLPLGWLLVFATLFGCGFGFVSTEAMLEMFMRVPRGRIGQASTVWNAAFDTGTGSGAILLGLVAAWQGYTAIFLVSALVVIVGVIAEIGDRRGRRRALSRGGKSVF</sequence>
<reference evidence="7 8" key="1">
    <citation type="submission" date="2018-06" db="EMBL/GenBank/DDBJ databases">
        <authorList>
            <consortium name="Pathogen Informatics"/>
            <person name="Doyle S."/>
        </authorList>
    </citation>
    <scope>NUCLEOTIDE SEQUENCE [LARGE SCALE GENOMIC DNA]</scope>
    <source>
        <strain evidence="7 8">NCTC10254</strain>
    </source>
</reference>
<evidence type="ECO:0000256" key="5">
    <source>
        <dbReference type="SAM" id="Phobius"/>
    </source>
</evidence>
<evidence type="ECO:0000256" key="4">
    <source>
        <dbReference type="ARBA" id="ARBA00023136"/>
    </source>
</evidence>
<evidence type="ECO:0000313" key="8">
    <source>
        <dbReference type="Proteomes" id="UP000249886"/>
    </source>
</evidence>
<dbReference type="AlphaFoldDB" id="A0A8B4H6S8"/>
<dbReference type="InterPro" id="IPR020846">
    <property type="entry name" value="MFS_dom"/>
</dbReference>
<dbReference type="InterPro" id="IPR036259">
    <property type="entry name" value="MFS_trans_sf"/>
</dbReference>
<dbReference type="PANTHER" id="PTHR23531:SF1">
    <property type="entry name" value="QUINOLENE RESISTANCE PROTEIN NORA"/>
    <property type="match status" value="1"/>
</dbReference>
<feature type="transmembrane region" description="Helical" evidence="5">
    <location>
        <begin position="102"/>
        <end position="119"/>
    </location>
</feature>
<evidence type="ECO:0000256" key="1">
    <source>
        <dbReference type="ARBA" id="ARBA00004651"/>
    </source>
</evidence>
<proteinExistence type="predicted"/>
<protein>
    <submittedName>
        <fullName evidence="7">Major facilitator superfamily protein</fullName>
    </submittedName>
</protein>
<feature type="transmembrane region" description="Helical" evidence="5">
    <location>
        <begin position="37"/>
        <end position="64"/>
    </location>
</feature>
<dbReference type="InterPro" id="IPR052714">
    <property type="entry name" value="MFS_Exporter"/>
</dbReference>
<gene>
    <name evidence="7" type="ORF">NCTC10254_01075</name>
</gene>
<feature type="transmembrane region" description="Helical" evidence="5">
    <location>
        <begin position="313"/>
        <end position="333"/>
    </location>
</feature>
<evidence type="ECO:0000259" key="6">
    <source>
        <dbReference type="PROSITE" id="PS50850"/>
    </source>
</evidence>
<dbReference type="PROSITE" id="PS50850">
    <property type="entry name" value="MFS"/>
    <property type="match status" value="1"/>
</dbReference>
<organism evidence="7 8">
    <name type="scientific">Corynebacterium matruchotii</name>
    <dbReference type="NCBI Taxonomy" id="43768"/>
    <lineage>
        <taxon>Bacteria</taxon>
        <taxon>Bacillati</taxon>
        <taxon>Actinomycetota</taxon>
        <taxon>Actinomycetes</taxon>
        <taxon>Mycobacteriales</taxon>
        <taxon>Corynebacteriaceae</taxon>
        <taxon>Corynebacterium</taxon>
    </lineage>
</organism>